<dbReference type="InterPro" id="IPR013325">
    <property type="entry name" value="RNA_pol_sigma_r2"/>
</dbReference>
<dbReference type="SUPFAM" id="SSF88659">
    <property type="entry name" value="Sigma3 and sigma4 domains of RNA polymerase sigma factors"/>
    <property type="match status" value="1"/>
</dbReference>
<dbReference type="Pfam" id="PF08281">
    <property type="entry name" value="Sigma70_r4_2"/>
    <property type="match status" value="1"/>
</dbReference>
<dbReference type="RefSeq" id="WP_112883547.1">
    <property type="nucleotide sequence ID" value="NZ_QLUW01000003.1"/>
</dbReference>
<dbReference type="CDD" id="cd06171">
    <property type="entry name" value="Sigma70_r4"/>
    <property type="match status" value="1"/>
</dbReference>
<dbReference type="InterPro" id="IPR039425">
    <property type="entry name" value="RNA_pol_sigma-70-like"/>
</dbReference>
<name>A0A328TZS2_9BACL</name>
<comment type="caution">
    <text evidence="7">The sequence shown here is derived from an EMBL/GenBank/DDBJ whole genome shotgun (WGS) entry which is preliminary data.</text>
</comment>
<dbReference type="InterPro" id="IPR007627">
    <property type="entry name" value="RNA_pol_sigma70_r2"/>
</dbReference>
<evidence type="ECO:0000313" key="8">
    <source>
        <dbReference type="Proteomes" id="UP000249260"/>
    </source>
</evidence>
<dbReference type="Gene3D" id="1.10.10.10">
    <property type="entry name" value="Winged helix-like DNA-binding domain superfamily/Winged helix DNA-binding domain"/>
    <property type="match status" value="1"/>
</dbReference>
<evidence type="ECO:0000259" key="5">
    <source>
        <dbReference type="Pfam" id="PF04542"/>
    </source>
</evidence>
<dbReference type="Pfam" id="PF04542">
    <property type="entry name" value="Sigma70_r2"/>
    <property type="match status" value="1"/>
</dbReference>
<evidence type="ECO:0000256" key="3">
    <source>
        <dbReference type="ARBA" id="ARBA00023082"/>
    </source>
</evidence>
<dbReference type="InterPro" id="IPR014284">
    <property type="entry name" value="RNA_pol_sigma-70_dom"/>
</dbReference>
<evidence type="ECO:0000256" key="2">
    <source>
        <dbReference type="ARBA" id="ARBA00023015"/>
    </source>
</evidence>
<sequence>MDNDELLALAAKRGDDAAFYSLITKHKEKMYRIAYTYLRNEADALEAVQEATCRAYVQIRKLKEPGYFGSWLIRILMNYCADEVKRKARRRGDQQQAAAAEEPHATSGESTLLERVMLESAVEQLDVNYRTVIQLKYYHDLTITEIARTLKKPEGTIKTWLHKALGGLRKRLEKDGECHE</sequence>
<dbReference type="PANTHER" id="PTHR43133:SF51">
    <property type="entry name" value="RNA POLYMERASE SIGMA FACTOR"/>
    <property type="match status" value="1"/>
</dbReference>
<comment type="similarity">
    <text evidence="1">Belongs to the sigma-70 factor family. ECF subfamily.</text>
</comment>
<keyword evidence="3" id="KW-0731">Sigma factor</keyword>
<evidence type="ECO:0000256" key="4">
    <source>
        <dbReference type="ARBA" id="ARBA00023163"/>
    </source>
</evidence>
<dbReference type="GO" id="GO:0006352">
    <property type="term" value="P:DNA-templated transcription initiation"/>
    <property type="evidence" value="ECO:0007669"/>
    <property type="project" value="InterPro"/>
</dbReference>
<dbReference type="InterPro" id="IPR013249">
    <property type="entry name" value="RNA_pol_sigma70_r4_t2"/>
</dbReference>
<accession>A0A328TZS2</accession>
<dbReference type="Gene3D" id="1.10.1740.10">
    <property type="match status" value="1"/>
</dbReference>
<dbReference type="EMBL" id="QLUW01000003">
    <property type="protein sequence ID" value="RAP75282.1"/>
    <property type="molecule type" value="Genomic_DNA"/>
</dbReference>
<dbReference type="NCBIfam" id="TIGR02937">
    <property type="entry name" value="sigma70-ECF"/>
    <property type="match status" value="1"/>
</dbReference>
<evidence type="ECO:0000256" key="1">
    <source>
        <dbReference type="ARBA" id="ARBA00010641"/>
    </source>
</evidence>
<feature type="domain" description="RNA polymerase sigma factor 70 region 4 type 2" evidence="6">
    <location>
        <begin position="116"/>
        <end position="165"/>
    </location>
</feature>
<dbReference type="GO" id="GO:0003677">
    <property type="term" value="F:DNA binding"/>
    <property type="evidence" value="ECO:0007669"/>
    <property type="project" value="InterPro"/>
</dbReference>
<gene>
    <name evidence="7" type="ORF">DL346_18085</name>
</gene>
<organism evidence="7 8">
    <name type="scientific">Paenibacillus montanisoli</name>
    <dbReference type="NCBI Taxonomy" id="2081970"/>
    <lineage>
        <taxon>Bacteria</taxon>
        <taxon>Bacillati</taxon>
        <taxon>Bacillota</taxon>
        <taxon>Bacilli</taxon>
        <taxon>Bacillales</taxon>
        <taxon>Paenibacillaceae</taxon>
        <taxon>Paenibacillus</taxon>
    </lineage>
</organism>
<evidence type="ECO:0000259" key="6">
    <source>
        <dbReference type="Pfam" id="PF08281"/>
    </source>
</evidence>
<protein>
    <submittedName>
        <fullName evidence="7">RNA polymerase subunit sigma-70</fullName>
    </submittedName>
</protein>
<dbReference type="Proteomes" id="UP000249260">
    <property type="component" value="Unassembled WGS sequence"/>
</dbReference>
<dbReference type="GO" id="GO:0016987">
    <property type="term" value="F:sigma factor activity"/>
    <property type="evidence" value="ECO:0007669"/>
    <property type="project" value="UniProtKB-KW"/>
</dbReference>
<keyword evidence="2" id="KW-0805">Transcription regulation</keyword>
<dbReference type="InterPro" id="IPR013324">
    <property type="entry name" value="RNA_pol_sigma_r3/r4-like"/>
</dbReference>
<evidence type="ECO:0000313" key="7">
    <source>
        <dbReference type="EMBL" id="RAP75282.1"/>
    </source>
</evidence>
<dbReference type="AlphaFoldDB" id="A0A328TZS2"/>
<reference evidence="7 8" key="1">
    <citation type="submission" date="2018-06" db="EMBL/GenBank/DDBJ databases">
        <title>Paenibacillus montanisoli sp. nov., isolated from mountain area soil.</title>
        <authorList>
            <person name="Wu M."/>
        </authorList>
    </citation>
    <scope>NUCLEOTIDE SEQUENCE [LARGE SCALE GENOMIC DNA]</scope>
    <source>
        <strain evidence="7 8">RA17</strain>
    </source>
</reference>
<dbReference type="SUPFAM" id="SSF88946">
    <property type="entry name" value="Sigma2 domain of RNA polymerase sigma factors"/>
    <property type="match status" value="1"/>
</dbReference>
<proteinExistence type="inferred from homology"/>
<feature type="domain" description="RNA polymerase sigma-70 region 2" evidence="5">
    <location>
        <begin position="22"/>
        <end position="90"/>
    </location>
</feature>
<keyword evidence="8" id="KW-1185">Reference proteome</keyword>
<dbReference type="InterPro" id="IPR036388">
    <property type="entry name" value="WH-like_DNA-bd_sf"/>
</dbReference>
<dbReference type="OrthoDB" id="9782703at2"/>
<dbReference type="PANTHER" id="PTHR43133">
    <property type="entry name" value="RNA POLYMERASE ECF-TYPE SIGMA FACTO"/>
    <property type="match status" value="1"/>
</dbReference>
<keyword evidence="4" id="KW-0804">Transcription</keyword>